<keyword evidence="5" id="KW-0472">Membrane</keyword>
<protein>
    <recommendedName>
        <fullName evidence="2">Cell shape-determining protein MreC</fullName>
    </recommendedName>
    <alternativeName>
        <fullName evidence="4">Cell shape protein MreC</fullName>
    </alternativeName>
</protein>
<dbReference type="AlphaFoldDB" id="A0A1L5YC20"/>
<dbReference type="InterPro" id="IPR042177">
    <property type="entry name" value="Cell/Rod_1"/>
</dbReference>
<evidence type="ECO:0000256" key="5">
    <source>
        <dbReference type="SAM" id="Phobius"/>
    </source>
</evidence>
<dbReference type="Gene3D" id="2.40.10.350">
    <property type="entry name" value="Rod shape-determining protein MreC, domain 2"/>
    <property type="match status" value="1"/>
</dbReference>
<evidence type="ECO:0000256" key="3">
    <source>
        <dbReference type="ARBA" id="ARBA00022960"/>
    </source>
</evidence>
<evidence type="ECO:0000256" key="2">
    <source>
        <dbReference type="ARBA" id="ARBA00013855"/>
    </source>
</evidence>
<evidence type="ECO:0000256" key="1">
    <source>
        <dbReference type="ARBA" id="ARBA00009369"/>
    </source>
</evidence>
<sequence>MASARWNYRSRPSHFSVLWSWFLPFCLIFFVRLSKKTGIVDCYSLFFRPFWPGSAQREWLQKASNLEKSSRLLILEADNRRLRSLLGLARSKPLLEPAPVISRDSSCWWEQLQLGKGSLSRLHKGNAVLGPGGLIGHLVNVTPTTATVQLLTDPNSQLGVCISRTHSHGLLLGRGMAQPILRFLEKDPNVRPGDIVTTSPYSVLIPPNLPVGVIQSVNHKILPVAEARVKLFAPVAAIDWVQVQIGSE</sequence>
<gene>
    <name evidence="7" type="ORF">PCKR_453</name>
    <name evidence="8" type="ORF">PFK_453</name>
</gene>
<dbReference type="EMBL" id="KY124271">
    <property type="protein sequence ID" value="AQX45005.1"/>
    <property type="molecule type" value="Genomic_DNA"/>
</dbReference>
<dbReference type="PANTHER" id="PTHR34138:SF1">
    <property type="entry name" value="CELL SHAPE-DETERMINING PROTEIN MREC"/>
    <property type="match status" value="1"/>
</dbReference>
<feature type="domain" description="Rod shape-determining protein MreC beta-barrel core" evidence="6">
    <location>
        <begin position="100"/>
        <end position="243"/>
    </location>
</feature>
<dbReference type="EMBL" id="KX897545">
    <property type="protein sequence ID" value="APP88238.1"/>
    <property type="molecule type" value="Genomic_DNA"/>
</dbReference>
<keyword evidence="5" id="KW-1133">Transmembrane helix</keyword>
<dbReference type="PANTHER" id="PTHR34138">
    <property type="entry name" value="CELL SHAPE-DETERMINING PROTEIN MREC"/>
    <property type="match status" value="1"/>
</dbReference>
<evidence type="ECO:0000313" key="8">
    <source>
        <dbReference type="EMBL" id="AQX45005.1"/>
    </source>
</evidence>
<dbReference type="InterPro" id="IPR042175">
    <property type="entry name" value="Cell/Rod_MreC_2"/>
</dbReference>
<dbReference type="Gene3D" id="2.40.10.340">
    <property type="entry name" value="Rod shape-determining protein MreC, domain 1"/>
    <property type="match status" value="1"/>
</dbReference>
<geneLocation type="plastid" evidence="7"/>
<dbReference type="Pfam" id="PF04085">
    <property type="entry name" value="MreC"/>
    <property type="match status" value="1"/>
</dbReference>
<evidence type="ECO:0000256" key="4">
    <source>
        <dbReference type="ARBA" id="ARBA00032089"/>
    </source>
</evidence>
<proteinExistence type="inferred from homology"/>
<evidence type="ECO:0000259" key="6">
    <source>
        <dbReference type="Pfam" id="PF04085"/>
    </source>
</evidence>
<evidence type="ECO:0000313" key="7">
    <source>
        <dbReference type="EMBL" id="APP88238.1"/>
    </source>
</evidence>
<accession>A0A1L5YC20</accession>
<comment type="similarity">
    <text evidence="1">Belongs to the MreC family.</text>
</comment>
<dbReference type="InterPro" id="IPR055342">
    <property type="entry name" value="MreC_beta-barrel_core"/>
</dbReference>
<keyword evidence="5" id="KW-0812">Transmembrane</keyword>
<dbReference type="GO" id="GO:0008360">
    <property type="term" value="P:regulation of cell shape"/>
    <property type="evidence" value="ECO:0007669"/>
    <property type="project" value="UniProtKB-KW"/>
</dbReference>
<feature type="transmembrane region" description="Helical" evidence="5">
    <location>
        <begin position="12"/>
        <end position="31"/>
    </location>
</feature>
<dbReference type="InterPro" id="IPR007221">
    <property type="entry name" value="MreC"/>
</dbReference>
<keyword evidence="3" id="KW-0133">Cell shape</keyword>
<organism evidence="7">
    <name type="scientific">Paulinella micropora</name>
    <dbReference type="NCBI Taxonomy" id="1928728"/>
    <lineage>
        <taxon>Eukaryota</taxon>
        <taxon>Sar</taxon>
        <taxon>Rhizaria</taxon>
        <taxon>Cercozoa</taxon>
        <taxon>Imbricatea</taxon>
        <taxon>Silicofilosea</taxon>
        <taxon>Euglyphida</taxon>
        <taxon>Paulinellidae</taxon>
        <taxon>Paulinella</taxon>
    </lineage>
</organism>
<dbReference type="GO" id="GO:0005886">
    <property type="term" value="C:plasma membrane"/>
    <property type="evidence" value="ECO:0007669"/>
    <property type="project" value="TreeGrafter"/>
</dbReference>
<reference evidence="7" key="1">
    <citation type="journal article" date="2017" name="Protist">
        <title>Diversity of the Photosynthetic Paulinella Species, with the Description of Paulinella micropora sp. nov. and the Chromatophore Genome Sequence for strain KR01.</title>
        <authorList>
            <person name="Lhee D."/>
            <person name="Yang E.C."/>
            <person name="Kim J.I."/>
            <person name="Nakayama T."/>
            <person name="Zuccarello G."/>
            <person name="Andersen R.A."/>
            <person name="Yoon H.S."/>
        </authorList>
    </citation>
    <scope>NUCLEOTIDE SEQUENCE</scope>
    <source>
        <strain evidence="8">FK01</strain>
        <strain evidence="7">KR01</strain>
    </source>
</reference>
<keyword evidence="7" id="KW-0934">Plastid</keyword>
<name>A0A1L5YC20_9EUKA</name>